<feature type="chain" id="PRO_5047359114" description="peptidylprolyl isomerase" evidence="8">
    <location>
        <begin position="25"/>
        <end position="380"/>
    </location>
</feature>
<dbReference type="RefSeq" id="WP_120204581.1">
    <property type="nucleotide sequence ID" value="NZ_CP032514.1"/>
</dbReference>
<dbReference type="GO" id="GO:0016853">
    <property type="term" value="F:isomerase activity"/>
    <property type="evidence" value="ECO:0007669"/>
    <property type="project" value="UniProtKB-KW"/>
</dbReference>
<evidence type="ECO:0000256" key="1">
    <source>
        <dbReference type="ARBA" id="ARBA00000971"/>
    </source>
</evidence>
<evidence type="ECO:0000313" key="11">
    <source>
        <dbReference type="Proteomes" id="UP000273001"/>
    </source>
</evidence>
<evidence type="ECO:0000256" key="4">
    <source>
        <dbReference type="ARBA" id="ARBA00023110"/>
    </source>
</evidence>
<feature type="compositionally biased region" description="Polar residues" evidence="7">
    <location>
        <begin position="133"/>
        <end position="150"/>
    </location>
</feature>
<feature type="signal peptide" evidence="8">
    <location>
        <begin position="1"/>
        <end position="24"/>
    </location>
</feature>
<dbReference type="Pfam" id="PF00254">
    <property type="entry name" value="FKBP_C"/>
    <property type="match status" value="1"/>
</dbReference>
<dbReference type="Gene3D" id="3.10.50.40">
    <property type="match status" value="1"/>
</dbReference>
<gene>
    <name evidence="10" type="ORF">D5R93_07440</name>
</gene>
<dbReference type="PANTHER" id="PTHR43811:SF19">
    <property type="entry name" value="39 KDA FK506-BINDING NUCLEAR PROTEIN"/>
    <property type="match status" value="1"/>
</dbReference>
<reference evidence="10 11" key="1">
    <citation type="submission" date="2018-09" db="EMBL/GenBank/DDBJ databases">
        <authorList>
            <person name="Li J."/>
        </authorList>
    </citation>
    <scope>NUCLEOTIDE SEQUENCE [LARGE SCALE GENOMIC DNA]</scope>
    <source>
        <strain evidence="10 11">2129</strain>
    </source>
</reference>
<evidence type="ECO:0000313" key="10">
    <source>
        <dbReference type="EMBL" id="AYD89898.1"/>
    </source>
</evidence>
<dbReference type="PANTHER" id="PTHR43811">
    <property type="entry name" value="FKBP-TYPE PEPTIDYL-PROLYL CIS-TRANS ISOMERASE FKPA"/>
    <property type="match status" value="1"/>
</dbReference>
<feature type="region of interest" description="Disordered" evidence="7">
    <location>
        <begin position="32"/>
        <end position="61"/>
    </location>
</feature>
<dbReference type="EMBL" id="CP032514">
    <property type="protein sequence ID" value="AYD89898.1"/>
    <property type="molecule type" value="Genomic_DNA"/>
</dbReference>
<evidence type="ECO:0000259" key="9">
    <source>
        <dbReference type="PROSITE" id="PS50059"/>
    </source>
</evidence>
<dbReference type="Proteomes" id="UP000273001">
    <property type="component" value="Chromosome"/>
</dbReference>
<evidence type="ECO:0000256" key="3">
    <source>
        <dbReference type="ARBA" id="ARBA00013194"/>
    </source>
</evidence>
<accession>A0ABM6Z448</accession>
<evidence type="ECO:0000256" key="8">
    <source>
        <dbReference type="SAM" id="SignalP"/>
    </source>
</evidence>
<dbReference type="InterPro" id="IPR046357">
    <property type="entry name" value="PPIase_dom_sf"/>
</dbReference>
<organism evidence="10 11">
    <name type="scientific">Actinomyces lilanjuaniae</name>
    <dbReference type="NCBI Taxonomy" id="2321394"/>
    <lineage>
        <taxon>Bacteria</taxon>
        <taxon>Bacillati</taxon>
        <taxon>Actinomycetota</taxon>
        <taxon>Actinomycetes</taxon>
        <taxon>Actinomycetales</taxon>
        <taxon>Actinomycetaceae</taxon>
        <taxon>Actinomyces</taxon>
    </lineage>
</organism>
<dbReference type="PROSITE" id="PS51257">
    <property type="entry name" value="PROKAR_LIPOPROTEIN"/>
    <property type="match status" value="1"/>
</dbReference>
<sequence>MRRISLTFPRALAALALVGCLTLAGCQGSADGADPALSSTTATSADPGTTSTTGGQQEPTDCSALTIDSDSSALPTVEGEAGTLPTVTWSGEEAPANLTVATLEEGDGTEVAETDLVTVGYAGWQWGSDTTFDSSYETGAQDSQNAQDSASGGAEDTAPGEAAGQETTEASEEALGQGQPLVLSLQQVIVGWRCGLAGHHVGDRVLMSVPADLAYGQDEASSGGGPTGPLVFVVEVVDTLDPQSVVGSTEDAVMEGEDELAQRGITVEGELGSPVTVSVSTDAPEPTEPEYLVLARGAGQPVSGTSTVVVNIAAAAWSGEEGTGSSTWEDGAPTPVSIATSDLDGLVGVPQGSRVVVLRPGDESLGREAVAFVMDIEAVL</sequence>
<keyword evidence="8" id="KW-0732">Signal</keyword>
<dbReference type="SUPFAM" id="SSF54534">
    <property type="entry name" value="FKBP-like"/>
    <property type="match status" value="1"/>
</dbReference>
<keyword evidence="5 6" id="KW-0413">Isomerase</keyword>
<dbReference type="EC" id="5.2.1.8" evidence="3 6"/>
<evidence type="ECO:0000256" key="6">
    <source>
        <dbReference type="PROSITE-ProRule" id="PRU00277"/>
    </source>
</evidence>
<dbReference type="PROSITE" id="PS50059">
    <property type="entry name" value="FKBP_PPIASE"/>
    <property type="match status" value="1"/>
</dbReference>
<keyword evidence="11" id="KW-1185">Reference proteome</keyword>
<keyword evidence="4 6" id="KW-0697">Rotamase</keyword>
<feature type="region of interest" description="Disordered" evidence="7">
    <location>
        <begin position="133"/>
        <end position="175"/>
    </location>
</feature>
<name>A0ABM6Z448_9ACTO</name>
<feature type="compositionally biased region" description="Polar residues" evidence="7">
    <location>
        <begin position="37"/>
        <end position="60"/>
    </location>
</feature>
<evidence type="ECO:0000256" key="2">
    <source>
        <dbReference type="ARBA" id="ARBA00006577"/>
    </source>
</evidence>
<evidence type="ECO:0000256" key="7">
    <source>
        <dbReference type="SAM" id="MobiDB-lite"/>
    </source>
</evidence>
<comment type="catalytic activity">
    <reaction evidence="1 6">
        <text>[protein]-peptidylproline (omega=180) = [protein]-peptidylproline (omega=0)</text>
        <dbReference type="Rhea" id="RHEA:16237"/>
        <dbReference type="Rhea" id="RHEA-COMP:10747"/>
        <dbReference type="Rhea" id="RHEA-COMP:10748"/>
        <dbReference type="ChEBI" id="CHEBI:83833"/>
        <dbReference type="ChEBI" id="CHEBI:83834"/>
        <dbReference type="EC" id="5.2.1.8"/>
    </reaction>
</comment>
<comment type="similarity">
    <text evidence="2">Belongs to the FKBP-type PPIase family.</text>
</comment>
<proteinExistence type="inferred from homology"/>
<protein>
    <recommendedName>
        <fullName evidence="3 6">peptidylprolyl isomerase</fullName>
        <ecNumber evidence="3 6">5.2.1.8</ecNumber>
    </recommendedName>
</protein>
<dbReference type="InterPro" id="IPR001179">
    <property type="entry name" value="PPIase_FKBP_dom"/>
</dbReference>
<evidence type="ECO:0000256" key="5">
    <source>
        <dbReference type="ARBA" id="ARBA00023235"/>
    </source>
</evidence>
<feature type="domain" description="PPIase FKBP-type" evidence="9">
    <location>
        <begin position="114"/>
        <end position="240"/>
    </location>
</feature>